<feature type="non-terminal residue" evidence="1">
    <location>
        <position position="162"/>
    </location>
</feature>
<dbReference type="EMBL" id="KZ997757">
    <property type="protein sequence ID" value="RKO86998.1"/>
    <property type="molecule type" value="Genomic_DNA"/>
</dbReference>
<dbReference type="OrthoDB" id="411145at2759"/>
<dbReference type="AlphaFoldDB" id="A0A4P9W7I7"/>
<sequence>GVWPRGSYWHLDTRRDELARIRTPWTSLRVAAEAIDERTRDPRFETLVHGDPKADNIAWGEDDDACVLYDFQYTGVGLGARDVAYLICSSADATSLSGGSVDRLLDGYFEVLVRAGTGLNGYTRAQFADHFNWCLLDYVRFMAGWGWWGNHRWAVERTRHLL</sequence>
<organism evidence="1 2">
    <name type="scientific">Blyttiomyces helicus</name>
    <dbReference type="NCBI Taxonomy" id="388810"/>
    <lineage>
        <taxon>Eukaryota</taxon>
        <taxon>Fungi</taxon>
        <taxon>Fungi incertae sedis</taxon>
        <taxon>Chytridiomycota</taxon>
        <taxon>Chytridiomycota incertae sedis</taxon>
        <taxon>Chytridiomycetes</taxon>
        <taxon>Chytridiomycetes incertae sedis</taxon>
        <taxon>Blyttiomyces</taxon>
    </lineage>
</organism>
<dbReference type="Gene3D" id="3.90.1200.10">
    <property type="match status" value="1"/>
</dbReference>
<gene>
    <name evidence="1" type="ORF">BDK51DRAFT_10330</name>
</gene>
<dbReference type="SUPFAM" id="SSF56112">
    <property type="entry name" value="Protein kinase-like (PK-like)"/>
    <property type="match status" value="1"/>
</dbReference>
<dbReference type="InterPro" id="IPR011009">
    <property type="entry name" value="Kinase-like_dom_sf"/>
</dbReference>
<protein>
    <recommendedName>
        <fullName evidence="3">Aminoglycoside phosphotransferase domain-containing protein</fullName>
    </recommendedName>
</protein>
<accession>A0A4P9W7I7</accession>
<evidence type="ECO:0000313" key="1">
    <source>
        <dbReference type="EMBL" id="RKO86998.1"/>
    </source>
</evidence>
<evidence type="ECO:0008006" key="3">
    <source>
        <dbReference type="Google" id="ProtNLM"/>
    </source>
</evidence>
<keyword evidence="2" id="KW-1185">Reference proteome</keyword>
<proteinExistence type="predicted"/>
<name>A0A4P9W7I7_9FUNG</name>
<feature type="non-terminal residue" evidence="1">
    <location>
        <position position="1"/>
    </location>
</feature>
<reference evidence="2" key="1">
    <citation type="journal article" date="2018" name="Nat. Microbiol.">
        <title>Leveraging single-cell genomics to expand the fungal tree of life.</title>
        <authorList>
            <person name="Ahrendt S.R."/>
            <person name="Quandt C.A."/>
            <person name="Ciobanu D."/>
            <person name="Clum A."/>
            <person name="Salamov A."/>
            <person name="Andreopoulos B."/>
            <person name="Cheng J.F."/>
            <person name="Woyke T."/>
            <person name="Pelin A."/>
            <person name="Henrissat B."/>
            <person name="Reynolds N.K."/>
            <person name="Benny G.L."/>
            <person name="Smith M.E."/>
            <person name="James T.Y."/>
            <person name="Grigoriev I.V."/>
        </authorList>
    </citation>
    <scope>NUCLEOTIDE SEQUENCE [LARGE SCALE GENOMIC DNA]</scope>
</reference>
<evidence type="ECO:0000313" key="2">
    <source>
        <dbReference type="Proteomes" id="UP000269721"/>
    </source>
</evidence>
<dbReference type="InterPro" id="IPR004119">
    <property type="entry name" value="EcKL"/>
</dbReference>
<dbReference type="Proteomes" id="UP000269721">
    <property type="component" value="Unassembled WGS sequence"/>
</dbReference>
<dbReference type="Pfam" id="PF02958">
    <property type="entry name" value="EcKL"/>
    <property type="match status" value="1"/>
</dbReference>